<dbReference type="Proteomes" id="UP001223646">
    <property type="component" value="Unassembled WGS sequence"/>
</dbReference>
<accession>A0AAW9SUS6</accession>
<organism evidence="1 2">
    <name type="scientific">Corynebacterium amycolatum</name>
    <dbReference type="NCBI Taxonomy" id="43765"/>
    <lineage>
        <taxon>Bacteria</taxon>
        <taxon>Bacillati</taxon>
        <taxon>Actinomycetota</taxon>
        <taxon>Actinomycetes</taxon>
        <taxon>Mycobacteriales</taxon>
        <taxon>Corynebacteriaceae</taxon>
        <taxon>Corynebacterium</taxon>
    </lineage>
</organism>
<evidence type="ECO:0000313" key="2">
    <source>
        <dbReference type="Proteomes" id="UP001223646"/>
    </source>
</evidence>
<reference evidence="1" key="1">
    <citation type="submission" date="2023-05" db="EMBL/GenBank/DDBJ databases">
        <authorList>
            <person name="Du J."/>
        </authorList>
    </citation>
    <scope>NUCLEOTIDE SEQUENCE</scope>
    <source>
        <strain evidence="1">UMB1064</strain>
    </source>
</reference>
<dbReference type="RefSeq" id="WP_284826708.1">
    <property type="nucleotide sequence ID" value="NZ_JASOOY020000033.1"/>
</dbReference>
<name>A0AAW9SUS6_CORAY</name>
<gene>
    <name evidence="1" type="ORF">QP460_010230</name>
</gene>
<dbReference type="AlphaFoldDB" id="A0AAW9SUS6"/>
<comment type="caution">
    <text evidence="1">The sequence shown here is derived from an EMBL/GenBank/DDBJ whole genome shotgun (WGS) entry which is preliminary data.</text>
</comment>
<sequence>MVNDTIAKGGADAIADGSLNTGTEIHFNPGHSVEKLHGMDPKPLWPETIRAICQNR</sequence>
<reference evidence="1" key="2">
    <citation type="submission" date="2024-05" db="EMBL/GenBank/DDBJ databases">
        <authorList>
            <person name="Wolfe A."/>
        </authorList>
    </citation>
    <scope>NUCLEOTIDE SEQUENCE</scope>
    <source>
        <strain evidence="1">UMB1064</strain>
    </source>
</reference>
<dbReference type="EMBL" id="JASOOY020000033">
    <property type="protein sequence ID" value="MEO3717958.1"/>
    <property type="molecule type" value="Genomic_DNA"/>
</dbReference>
<evidence type="ECO:0000313" key="1">
    <source>
        <dbReference type="EMBL" id="MEO3717958.1"/>
    </source>
</evidence>
<protein>
    <submittedName>
        <fullName evidence="1">Uncharacterized protein</fullName>
    </submittedName>
</protein>
<proteinExistence type="predicted"/>